<keyword evidence="3 14" id="KW-0813">Transport</keyword>
<dbReference type="Gene3D" id="2.40.170.20">
    <property type="entry name" value="TonB-dependent receptor, beta-barrel domain"/>
    <property type="match status" value="1"/>
</dbReference>
<keyword evidence="13 14" id="KW-0998">Cell outer membrane</keyword>
<dbReference type="RefSeq" id="WP_042803235.1">
    <property type="nucleotide sequence ID" value="NZ_AVSP01000002.1"/>
</dbReference>
<evidence type="ECO:0000256" key="13">
    <source>
        <dbReference type="ARBA" id="ARBA00023237"/>
    </source>
</evidence>
<dbReference type="PROSITE" id="PS52016">
    <property type="entry name" value="TONB_DEPENDENT_REC_3"/>
    <property type="match status" value="1"/>
</dbReference>
<sequence length="691" mass="77684">MKITKYSLSLITLAIVAPQVLAQTVSEVELDAIDIKEKLAATTGYIPVYTNVGTKTLTSLARTPFSINVISDDLMNDQAVRSVTDAVAYTSGMMGGYRGNNALIEISIRGIGNKSDGGTIPTYLNGSRYQTAFEIDPFFLESINVIKGPNSILYGQANPGGVMDIITKKASGNPNRHLQFIVGNHKRYQVGLDVEQNLSETLSARLIGQLERANWNTQFVKEKGGAFAPSLLWKPTTNTELNVYAYYAKKPQAGDRNFLPKEGTINSVNGKKLPYDMFLSDLNYHGLKSEQMQVGYNLSHKFSPNLTFRQNTSYHNGEENFKNLVYWADTGSVLERRARRWDVKTQEISLDNQLEFVFNTANINHTLLSGIDYKRVREDLDNYMGIAPDFDWQNPVYGVTIAEPSLFSSEVKHLKQLGVYLQDQMEIGNFDFLLGGRYDQAKNSNQDRLNNKTTNNKEGKFTWRTGLVYNFENGIAPYISYSTSFVPSAEKDAQGNFLKPTTAGQWEVGMKYQPTQDTLLTLAGFKITQKDLANYQWQTRSYEQIGEVETKGIEVSLNQQLSDKFSIAASYAYLKKEITADNDGTTIGKTQWGVPRHQASLWAKYKFFDKLTAGVGVRYMGTTFGNNQNNFTVPAYTLYDMSLAYDFMPNLNLQLNAQNLTNKKYVASCANNFSCFYGKDRNLSATLNYHF</sequence>
<dbReference type="GO" id="GO:0038023">
    <property type="term" value="F:signaling receptor activity"/>
    <property type="evidence" value="ECO:0007669"/>
    <property type="project" value="InterPro"/>
</dbReference>
<comment type="caution">
    <text evidence="19">The sequence shown here is derived from an EMBL/GenBank/DDBJ whole genome shotgun (WGS) entry which is preliminary data.</text>
</comment>
<keyword evidence="19" id="KW-0808">Transferase</keyword>
<evidence type="ECO:0000259" key="17">
    <source>
        <dbReference type="Pfam" id="PF00593"/>
    </source>
</evidence>
<evidence type="ECO:0000256" key="16">
    <source>
        <dbReference type="SAM" id="SignalP"/>
    </source>
</evidence>
<keyword evidence="9" id="KW-0406">Ion transport</keyword>
<evidence type="ECO:0000256" key="14">
    <source>
        <dbReference type="PROSITE-ProRule" id="PRU01360"/>
    </source>
</evidence>
<dbReference type="Pfam" id="PF07715">
    <property type="entry name" value="Plug"/>
    <property type="match status" value="1"/>
</dbReference>
<dbReference type="AlphaFoldDB" id="A0A011P6C3"/>
<evidence type="ECO:0000256" key="1">
    <source>
        <dbReference type="ARBA" id="ARBA00004571"/>
    </source>
</evidence>
<dbReference type="STRING" id="1122190.GCA_000621105_00605"/>
<evidence type="ECO:0000313" key="20">
    <source>
        <dbReference type="Proteomes" id="UP000054123"/>
    </source>
</evidence>
<evidence type="ECO:0000256" key="15">
    <source>
        <dbReference type="RuleBase" id="RU003357"/>
    </source>
</evidence>
<evidence type="ECO:0000313" key="19">
    <source>
        <dbReference type="EMBL" id="EXI61994.1"/>
    </source>
</evidence>
<dbReference type="Proteomes" id="UP000054123">
    <property type="component" value="Unassembled WGS sequence"/>
</dbReference>
<accession>A0A011P6C3</accession>
<dbReference type="GO" id="GO:0009279">
    <property type="term" value="C:cell outer membrane"/>
    <property type="evidence" value="ECO:0007669"/>
    <property type="project" value="UniProtKB-SubCell"/>
</dbReference>
<feature type="domain" description="TonB-dependent receptor-like beta-barrel" evidence="17">
    <location>
        <begin position="235"/>
        <end position="660"/>
    </location>
</feature>
<evidence type="ECO:0000256" key="2">
    <source>
        <dbReference type="ARBA" id="ARBA00009810"/>
    </source>
</evidence>
<keyword evidence="10 15" id="KW-0798">TonB box</keyword>
<evidence type="ECO:0000256" key="7">
    <source>
        <dbReference type="ARBA" id="ARBA00022729"/>
    </source>
</evidence>
<evidence type="ECO:0000256" key="5">
    <source>
        <dbReference type="ARBA" id="ARBA00022496"/>
    </source>
</evidence>
<evidence type="ECO:0000256" key="9">
    <source>
        <dbReference type="ARBA" id="ARBA00023065"/>
    </source>
</evidence>
<dbReference type="PANTHER" id="PTHR32552">
    <property type="entry name" value="FERRICHROME IRON RECEPTOR-RELATED"/>
    <property type="match status" value="1"/>
</dbReference>
<comment type="similarity">
    <text evidence="2 14 15">Belongs to the TonB-dependent receptor family.</text>
</comment>
<dbReference type="InterPro" id="IPR039426">
    <property type="entry name" value="TonB-dep_rcpt-like"/>
</dbReference>
<dbReference type="Pfam" id="PF00593">
    <property type="entry name" value="TonB_dep_Rec_b-barrel"/>
    <property type="match status" value="1"/>
</dbReference>
<dbReference type="CDD" id="cd01347">
    <property type="entry name" value="ligand_gated_channel"/>
    <property type="match status" value="1"/>
</dbReference>
<keyword evidence="4 14" id="KW-1134">Transmembrane beta strand</keyword>
<evidence type="ECO:0000256" key="6">
    <source>
        <dbReference type="ARBA" id="ARBA00022692"/>
    </source>
</evidence>
<proteinExistence type="inferred from homology"/>
<dbReference type="PANTHER" id="PTHR32552:SF68">
    <property type="entry name" value="FERRICHROME OUTER MEMBRANE TRANSPORTER_PHAGE RECEPTOR"/>
    <property type="match status" value="1"/>
</dbReference>
<name>A0A011P6C3_9PAST</name>
<keyword evidence="8" id="KW-0408">Iron</keyword>
<evidence type="ECO:0000256" key="12">
    <source>
        <dbReference type="ARBA" id="ARBA00023170"/>
    </source>
</evidence>
<dbReference type="Gene3D" id="2.170.130.10">
    <property type="entry name" value="TonB-dependent receptor, plug domain"/>
    <property type="match status" value="1"/>
</dbReference>
<keyword evidence="6 14" id="KW-0812">Transmembrane</keyword>
<dbReference type="SUPFAM" id="SSF56935">
    <property type="entry name" value="Porins"/>
    <property type="match status" value="1"/>
</dbReference>
<organism evidence="19 20">
    <name type="scientific">Mannheimia granulomatis</name>
    <dbReference type="NCBI Taxonomy" id="85402"/>
    <lineage>
        <taxon>Bacteria</taxon>
        <taxon>Pseudomonadati</taxon>
        <taxon>Pseudomonadota</taxon>
        <taxon>Gammaproteobacteria</taxon>
        <taxon>Pasteurellales</taxon>
        <taxon>Pasteurellaceae</taxon>
        <taxon>Mannheimia</taxon>
    </lineage>
</organism>
<keyword evidence="11 14" id="KW-0472">Membrane</keyword>
<dbReference type="OrthoDB" id="127311at2"/>
<keyword evidence="5" id="KW-0410">Iron transport</keyword>
<dbReference type="InterPro" id="IPR012910">
    <property type="entry name" value="Plug_dom"/>
</dbReference>
<dbReference type="InterPro" id="IPR037066">
    <property type="entry name" value="Plug_dom_sf"/>
</dbReference>
<dbReference type="GO" id="GO:0016740">
    <property type="term" value="F:transferase activity"/>
    <property type="evidence" value="ECO:0007669"/>
    <property type="project" value="UniProtKB-KW"/>
</dbReference>
<dbReference type="InterPro" id="IPR036942">
    <property type="entry name" value="Beta-barrel_TonB_sf"/>
</dbReference>
<keyword evidence="7 16" id="KW-0732">Signal</keyword>
<feature type="chain" id="PRO_5001461186" evidence="16">
    <location>
        <begin position="23"/>
        <end position="691"/>
    </location>
</feature>
<reference evidence="19 20" key="1">
    <citation type="journal article" date="2014" name="Genome Announc.">
        <title>Genome Sequence of a Presumptive Mannheimia haemolytica Strain with an A1/A6-Cross-Reactive Serotype from a White-Tailed Deer (Odocoileus virginianus).</title>
        <authorList>
            <person name="Lawrence P.K."/>
            <person name="Bey R.F."/>
            <person name="Wiener B."/>
            <person name="Kittichotirat W."/>
            <person name="Bumgarner R.E."/>
        </authorList>
    </citation>
    <scope>NUCLEOTIDE SEQUENCE [LARGE SCALE GENOMIC DNA]</scope>
    <source>
        <strain evidence="19 20">PKL10</strain>
    </source>
</reference>
<feature type="signal peptide" evidence="16">
    <location>
        <begin position="1"/>
        <end position="22"/>
    </location>
</feature>
<dbReference type="InterPro" id="IPR000531">
    <property type="entry name" value="Beta-barrel_TonB"/>
</dbReference>
<feature type="domain" description="TonB-dependent receptor plug" evidence="18">
    <location>
        <begin position="61"/>
        <end position="162"/>
    </location>
</feature>
<dbReference type="InterPro" id="IPR010105">
    <property type="entry name" value="TonB_sidphr_rcpt"/>
</dbReference>
<dbReference type="PATRIC" id="fig|1450449.3.peg.1510"/>
<evidence type="ECO:0000256" key="11">
    <source>
        <dbReference type="ARBA" id="ARBA00023136"/>
    </source>
</evidence>
<evidence type="ECO:0000256" key="3">
    <source>
        <dbReference type="ARBA" id="ARBA00022448"/>
    </source>
</evidence>
<evidence type="ECO:0000256" key="4">
    <source>
        <dbReference type="ARBA" id="ARBA00022452"/>
    </source>
</evidence>
<evidence type="ECO:0000256" key="8">
    <source>
        <dbReference type="ARBA" id="ARBA00023004"/>
    </source>
</evidence>
<dbReference type="GO" id="GO:0015891">
    <property type="term" value="P:siderophore transport"/>
    <property type="evidence" value="ECO:0007669"/>
    <property type="project" value="InterPro"/>
</dbReference>
<keyword evidence="12" id="KW-0675">Receptor</keyword>
<protein>
    <submittedName>
        <fullName evidence="19">GlcNAc transferase</fullName>
    </submittedName>
</protein>
<dbReference type="NCBIfam" id="TIGR01783">
    <property type="entry name" value="TonB-siderophor"/>
    <property type="match status" value="1"/>
</dbReference>
<comment type="subcellular location">
    <subcellularLocation>
        <location evidence="1 14">Cell outer membrane</location>
        <topology evidence="1 14">Multi-pass membrane protein</topology>
    </subcellularLocation>
</comment>
<evidence type="ECO:0000256" key="10">
    <source>
        <dbReference type="ARBA" id="ARBA00023077"/>
    </source>
</evidence>
<keyword evidence="20" id="KW-1185">Reference proteome</keyword>
<dbReference type="EMBL" id="JANJ01000005">
    <property type="protein sequence ID" value="EXI61994.1"/>
    <property type="molecule type" value="Genomic_DNA"/>
</dbReference>
<dbReference type="GO" id="GO:0015344">
    <property type="term" value="F:siderophore uptake transmembrane transporter activity"/>
    <property type="evidence" value="ECO:0007669"/>
    <property type="project" value="TreeGrafter"/>
</dbReference>
<gene>
    <name evidence="19" type="ORF">AK33_07675</name>
</gene>
<evidence type="ECO:0000259" key="18">
    <source>
        <dbReference type="Pfam" id="PF07715"/>
    </source>
</evidence>